<evidence type="ECO:0000256" key="7">
    <source>
        <dbReference type="ARBA" id="ARBA00022553"/>
    </source>
</evidence>
<dbReference type="PROSITE" id="PS50942">
    <property type="entry name" value="ENTH"/>
    <property type="match status" value="1"/>
</dbReference>
<dbReference type="Gene3D" id="1.20.58.150">
    <property type="entry name" value="ANTH domain"/>
    <property type="match status" value="1"/>
</dbReference>
<feature type="compositionally biased region" description="Low complexity" evidence="15">
    <location>
        <begin position="394"/>
        <end position="427"/>
    </location>
</feature>
<dbReference type="Proteomes" id="UP001591681">
    <property type="component" value="Unassembled WGS sequence"/>
</dbReference>
<dbReference type="SMART" id="SM00273">
    <property type="entry name" value="ENTH"/>
    <property type="match status" value="1"/>
</dbReference>
<dbReference type="AlphaFoldDB" id="A0ABD1J5Z4"/>
<organism evidence="17 18">
    <name type="scientific">Coilia grayii</name>
    <name type="common">Gray's grenadier anchovy</name>
    <dbReference type="NCBI Taxonomy" id="363190"/>
    <lineage>
        <taxon>Eukaryota</taxon>
        <taxon>Metazoa</taxon>
        <taxon>Chordata</taxon>
        <taxon>Craniata</taxon>
        <taxon>Vertebrata</taxon>
        <taxon>Euteleostomi</taxon>
        <taxon>Actinopterygii</taxon>
        <taxon>Neopterygii</taxon>
        <taxon>Teleostei</taxon>
        <taxon>Clupei</taxon>
        <taxon>Clupeiformes</taxon>
        <taxon>Clupeoidei</taxon>
        <taxon>Engraulidae</taxon>
        <taxon>Coilinae</taxon>
        <taxon>Coilia</taxon>
    </lineage>
</organism>
<keyword evidence="8" id="KW-0653">Protein transport</keyword>
<dbReference type="InterPro" id="IPR014712">
    <property type="entry name" value="ANTH_dom_sf"/>
</dbReference>
<reference evidence="17 18" key="1">
    <citation type="submission" date="2024-09" db="EMBL/GenBank/DDBJ databases">
        <title>A chromosome-level genome assembly of Gray's grenadier anchovy, Coilia grayii.</title>
        <authorList>
            <person name="Fu Z."/>
        </authorList>
    </citation>
    <scope>NUCLEOTIDE SEQUENCE [LARGE SCALE GENOMIC DNA]</scope>
    <source>
        <strain evidence="17">G4</strain>
        <tissue evidence="17">Muscle</tissue>
    </source>
</reference>
<comment type="subunit">
    <text evidence="11">Binds AP2A2. Interacts with AP2B1; clathrin competes with SNAP91.</text>
</comment>
<dbReference type="SUPFAM" id="SSF48464">
    <property type="entry name" value="ENTH/VHS domain"/>
    <property type="match status" value="1"/>
</dbReference>
<dbReference type="GO" id="GO:0015031">
    <property type="term" value="P:protein transport"/>
    <property type="evidence" value="ECO:0007669"/>
    <property type="project" value="UniProtKB-KW"/>
</dbReference>
<evidence type="ECO:0000256" key="13">
    <source>
        <dbReference type="ARBA" id="ARBA00081660"/>
    </source>
</evidence>
<dbReference type="InterPro" id="IPR013809">
    <property type="entry name" value="ENTH"/>
</dbReference>
<keyword evidence="6" id="KW-0488">Methylation</keyword>
<feature type="domain" description="ENTH" evidence="16">
    <location>
        <begin position="14"/>
        <end position="145"/>
    </location>
</feature>
<evidence type="ECO:0000256" key="5">
    <source>
        <dbReference type="ARBA" id="ARBA00022475"/>
    </source>
</evidence>
<comment type="caution">
    <text evidence="17">The sequence shown here is derived from an EMBL/GenBank/DDBJ whole genome shotgun (WGS) entry which is preliminary data.</text>
</comment>
<dbReference type="FunFam" id="1.25.40.90:FF:000001">
    <property type="entry name" value="phosphatidylinositol-binding clathrin assembly protein-like isoform X1"/>
    <property type="match status" value="1"/>
</dbReference>
<dbReference type="Gene3D" id="1.25.40.90">
    <property type="match status" value="1"/>
</dbReference>
<accession>A0ABD1J5Z4</accession>
<evidence type="ECO:0000256" key="2">
    <source>
        <dbReference type="ARBA" id="ARBA00004277"/>
    </source>
</evidence>
<evidence type="ECO:0000256" key="8">
    <source>
        <dbReference type="ARBA" id="ARBA00022927"/>
    </source>
</evidence>
<keyword evidence="9" id="KW-0472">Membrane</keyword>
<dbReference type="InterPro" id="IPR045192">
    <property type="entry name" value="AP180-like"/>
</dbReference>
<evidence type="ECO:0000256" key="12">
    <source>
        <dbReference type="ARBA" id="ARBA00070426"/>
    </source>
</evidence>
<dbReference type="EMBL" id="JBHFQA010000019">
    <property type="protein sequence ID" value="KAL2082572.1"/>
    <property type="molecule type" value="Genomic_DNA"/>
</dbReference>
<sequence length="435" mass="46548">MSGQTLTDRIAAAQYQLTGSEVATRVCKATTHEVMAPKKKHLDYLISATNETNVNIPQMADTLFERATNASWVVVFKALVTTHHMCIHGNERFIQYLASRTSLFNLSNFIDKTGTHGYDMSTFIRRYARYLNEKAYAYRQMAFDFTRVKKGAEGVMRTMTPDKLLKAMPALQTQVDTLLEFDVHPKDLNNGIINCAFMLLFKDLIKLFASYNDGIINLLEKYFKMKKSDCKDALEIYKRFLTRVTKISEFMKIAEQVGVDKNDIPDISYAPSSILESLETHMNSLEGSTKKGEGSPTKGSPTNNASPTSTPAKSATAVPTLEPPPTDGSGGAAAAAPEEPVTDSLLDLDPLASTGPSTGASAAPTSWGDLLGSEMGSLCTTDALQPDSSQPVDSAPSPATATPSAGTEAAAGSLAPPAAGAAAPTPGQSDLLGGQ</sequence>
<evidence type="ECO:0000256" key="3">
    <source>
        <dbReference type="ARBA" id="ARBA00008011"/>
    </source>
</evidence>
<gene>
    <name evidence="17" type="ORF">ACEWY4_022390</name>
</gene>
<comment type="similarity">
    <text evidence="3">Belongs to the PICALM/SNAP91 family.</text>
</comment>
<dbReference type="InterPro" id="IPR008942">
    <property type="entry name" value="ENTH_VHS"/>
</dbReference>
<feature type="compositionally biased region" description="Low complexity" evidence="15">
    <location>
        <begin position="352"/>
        <end position="366"/>
    </location>
</feature>
<keyword evidence="18" id="KW-1185">Reference proteome</keyword>
<evidence type="ECO:0000256" key="1">
    <source>
        <dbReference type="ARBA" id="ARBA00004236"/>
    </source>
</evidence>
<dbReference type="SUPFAM" id="SSF89009">
    <property type="entry name" value="GAT-like domain"/>
    <property type="match status" value="1"/>
</dbReference>
<protein>
    <recommendedName>
        <fullName evidence="12">Clathrin coat assembly protein AP180</fullName>
    </recommendedName>
    <alternativeName>
        <fullName evidence="14">91 kDa synaptosomal-associated protein</fullName>
    </alternativeName>
    <alternativeName>
        <fullName evidence="13">Clathrin coat-associated protein AP180</fullName>
    </alternativeName>
</protein>
<evidence type="ECO:0000256" key="6">
    <source>
        <dbReference type="ARBA" id="ARBA00022481"/>
    </source>
</evidence>
<keyword evidence="5" id="KW-1003">Cell membrane</keyword>
<feature type="compositionally biased region" description="Polar residues" evidence="15">
    <location>
        <begin position="297"/>
        <end position="313"/>
    </location>
</feature>
<keyword evidence="7" id="KW-0597">Phosphoprotein</keyword>
<evidence type="ECO:0000256" key="15">
    <source>
        <dbReference type="SAM" id="MobiDB-lite"/>
    </source>
</evidence>
<keyword evidence="10" id="KW-0325">Glycoprotein</keyword>
<dbReference type="FunFam" id="1.20.58.150:FF:000002">
    <property type="entry name" value="clathrin coat assembly protein AP180"/>
    <property type="match status" value="1"/>
</dbReference>
<evidence type="ECO:0000256" key="11">
    <source>
        <dbReference type="ARBA" id="ARBA00062465"/>
    </source>
</evidence>
<evidence type="ECO:0000256" key="4">
    <source>
        <dbReference type="ARBA" id="ARBA00022448"/>
    </source>
</evidence>
<evidence type="ECO:0000256" key="9">
    <source>
        <dbReference type="ARBA" id="ARBA00023136"/>
    </source>
</evidence>
<comment type="subcellular location">
    <subcellularLocation>
        <location evidence="1">Cell membrane</location>
    </subcellularLocation>
    <subcellularLocation>
        <location evidence="2">Membrane</location>
        <location evidence="2">Coated pit</location>
        <topology evidence="2">Peripheral membrane protein</topology>
        <orientation evidence="2">Cytoplasmic side</orientation>
    </subcellularLocation>
</comment>
<keyword evidence="4" id="KW-0813">Transport</keyword>
<evidence type="ECO:0000256" key="10">
    <source>
        <dbReference type="ARBA" id="ARBA00023180"/>
    </source>
</evidence>
<dbReference type="PANTHER" id="PTHR22951">
    <property type="entry name" value="CLATHRIN ASSEMBLY PROTEIN"/>
    <property type="match status" value="1"/>
</dbReference>
<dbReference type="InterPro" id="IPR011417">
    <property type="entry name" value="ANTH_dom"/>
</dbReference>
<feature type="compositionally biased region" description="Polar residues" evidence="15">
    <location>
        <begin position="378"/>
        <end position="392"/>
    </location>
</feature>
<evidence type="ECO:0000313" key="18">
    <source>
        <dbReference type="Proteomes" id="UP001591681"/>
    </source>
</evidence>
<evidence type="ECO:0000313" key="17">
    <source>
        <dbReference type="EMBL" id="KAL2082572.1"/>
    </source>
</evidence>
<dbReference type="CDD" id="cd16985">
    <property type="entry name" value="ANTH_N_AP180"/>
    <property type="match status" value="1"/>
</dbReference>
<dbReference type="GO" id="GO:0005886">
    <property type="term" value="C:plasma membrane"/>
    <property type="evidence" value="ECO:0007669"/>
    <property type="project" value="UniProtKB-SubCell"/>
</dbReference>
<dbReference type="Pfam" id="PF07651">
    <property type="entry name" value="ANTH"/>
    <property type="match status" value="1"/>
</dbReference>
<name>A0ABD1J5Z4_9TELE</name>
<evidence type="ECO:0000256" key="14">
    <source>
        <dbReference type="ARBA" id="ARBA00083065"/>
    </source>
</evidence>
<dbReference type="PANTHER" id="PTHR22951:SF28">
    <property type="entry name" value="CLATHRIN COAT ASSEMBLY PROTEIN AP180 ISOFORM X1"/>
    <property type="match status" value="1"/>
</dbReference>
<evidence type="ECO:0000259" key="16">
    <source>
        <dbReference type="PROSITE" id="PS50942"/>
    </source>
</evidence>
<feature type="region of interest" description="Disordered" evidence="15">
    <location>
        <begin position="285"/>
        <end position="435"/>
    </location>
</feature>
<proteinExistence type="inferred from homology"/>